<feature type="region of interest" description="Disordered" evidence="1">
    <location>
        <begin position="617"/>
        <end position="684"/>
    </location>
</feature>
<reference evidence="2 3" key="1">
    <citation type="submission" date="2017-03" db="EMBL/GenBank/DDBJ databases">
        <title>Genomes of endolithic fungi from Antarctica.</title>
        <authorList>
            <person name="Coleine C."/>
            <person name="Masonjones S."/>
            <person name="Stajich J.E."/>
        </authorList>
    </citation>
    <scope>NUCLEOTIDE SEQUENCE [LARGE SCALE GENOMIC DNA]</scope>
    <source>
        <strain evidence="2 3">CCFEE 5311</strain>
    </source>
</reference>
<protein>
    <submittedName>
        <fullName evidence="2">Uncharacterized protein</fullName>
    </submittedName>
</protein>
<evidence type="ECO:0000313" key="2">
    <source>
        <dbReference type="EMBL" id="TKA27693.1"/>
    </source>
</evidence>
<feature type="region of interest" description="Disordered" evidence="1">
    <location>
        <begin position="1075"/>
        <end position="1120"/>
    </location>
</feature>
<feature type="compositionally biased region" description="Polar residues" evidence="1">
    <location>
        <begin position="776"/>
        <end position="787"/>
    </location>
</feature>
<feature type="region of interest" description="Disordered" evidence="1">
    <location>
        <begin position="1008"/>
        <end position="1032"/>
    </location>
</feature>
<feature type="compositionally biased region" description="Polar residues" evidence="1">
    <location>
        <begin position="621"/>
        <end position="648"/>
    </location>
</feature>
<feature type="region of interest" description="Disordered" evidence="1">
    <location>
        <begin position="1"/>
        <end position="108"/>
    </location>
</feature>
<sequence length="1412" mass="152349">MKGRSPVSSYRLTRSRTNDTTSSTSSRSPDPIKTSYDGLRQPEARQLLREQLSDTFQDSPMKASVPLKERFTRRSSTLDIATSLSAKSSSSTVNSVGPHRASAASEDSQGIDLERAIQLLQELKKTASPDELVALHRALLPTKEVEVVKSPRASSFDERPASAALSAYQRRANLPPGLATRGGVAEDVLRKQEDSSTQKKRSASGRQTHWLQHSMSAHGTTDTPTTHAPSEPISSIAALDLADDTANPIGAHATTPLESPWSHTGNYKSGTLHITNGAASPEPSLRSVYGAMRTETAEPKQKDGYFASSGGRASIDLIEARSSMDVLPRRMSAESLPIRDRILSSSKAQQQRKDRANRLSGMSTSSKESLVSQPIAPLHIGTKLSRQSLDRDNVSPVSEAATPRFQQRWSHRASQISAEYTSECELTASPYEEKNAVLNFATRLSTVFDSDGDDEEDGTPAAALSRLTGDPEVLADHAANVAMSMNAIEGEPSTTRFARTHRPPPQKSDSGYASDHALGSMTRIPSREPRRASHEAGATGKTPFLTAPRLHELQESDEQTDMADVKSLYTLEEILNAAQAPPDVSTSPQTAKSKKSLSLLRLHTLKADKRSSLPALASTVAPGSSDSVPTIASAQGSATDADKAQQTLKHQRKLQKAMPASLKKQRKEEMRRLKSAQTTHEVPAVPDDVVGRHAQRLSLEPFGAMSLDPFTTPVDQVTTLPELEHARTEPDPTQAPEVYEPSAVQSAAPNAAESIEPVPRNRSKSLGRGRRKSIDGNESSPEANRSWVSKLRSKSASRGRAQTPKRSSLEVAVRKSRPSTGDSEALSPGDESMPAWTDFSSVAQSLGSGSYDIATNQTTRATAPAAGATLHQLQSPYLISTGLNKARATKGMDSQAASELARMKSRDFMEKEDQQPARDRPRIAFPKRGKSSNKNGPYRPNVSVEDRFPSWQGKASLREASPQRPQLAHRPHSMYAESIPPMPELPADAAVKAIKADVMVAKKLKDSAGSSPAASARNSQDAQQHSEQAVMTEVTTTTWHANTTHGNTAMETQHITEQIASKPAAILHVQVRELAGSGSEQSSMVETQEEEQPGSPSHESQHPGWPSWEQQARAWRQRRESLSAALGRPVDEASVITADSPPVSRQVSAATLLQPEPAISPSIVVSRYITPLGSENAVRANMRPRLTDSAVQRANVYRDLIVEDNKENRPAQQDVPRTDSAVTTRSTTSTFVTVKSWDPRPGKPDVPRINSAFSTDSHGTVTTTSSSTLSRNQGRTASGNYIPYSPVHASVAQRSRDLSLARLNGEGGANGNSTLPTNPRKGTGGVYPSHNNTTNYSNNNSTNKLANTSTDSLGDRYSGGLQYGWDRAAGFSGSAGTRHSGGVGEIRRKSVRMSESFGLDLSDVPVFLQRLG</sequence>
<feature type="region of interest" description="Disordered" evidence="1">
    <location>
        <begin position="725"/>
        <end position="836"/>
    </location>
</feature>
<feature type="compositionally biased region" description="Low complexity" evidence="1">
    <location>
        <begin position="1329"/>
        <end position="1350"/>
    </location>
</feature>
<proteinExistence type="predicted"/>
<feature type="compositionally biased region" description="Low complexity" evidence="1">
    <location>
        <begin position="1254"/>
        <end position="1270"/>
    </location>
</feature>
<feature type="region of interest" description="Disordered" evidence="1">
    <location>
        <begin position="1302"/>
        <end position="1351"/>
    </location>
</feature>
<feature type="compositionally biased region" description="Basic and acidic residues" evidence="1">
    <location>
        <begin position="901"/>
        <end position="922"/>
    </location>
</feature>
<feature type="compositionally biased region" description="Basic and acidic residues" evidence="1">
    <location>
        <begin position="40"/>
        <end position="52"/>
    </location>
</feature>
<feature type="region of interest" description="Disordered" evidence="1">
    <location>
        <begin position="342"/>
        <end position="372"/>
    </location>
</feature>
<feature type="compositionally biased region" description="Low complexity" evidence="1">
    <location>
        <begin position="1218"/>
        <end position="1234"/>
    </location>
</feature>
<feature type="compositionally biased region" description="Low complexity" evidence="1">
    <location>
        <begin position="18"/>
        <end position="28"/>
    </location>
</feature>
<gene>
    <name evidence="2" type="ORF">B0A54_16776</name>
</gene>
<dbReference type="Proteomes" id="UP000310066">
    <property type="component" value="Unassembled WGS sequence"/>
</dbReference>
<accession>A0A4U0TYS5</accession>
<feature type="region of interest" description="Disordered" evidence="1">
    <location>
        <begin position="174"/>
        <end position="231"/>
    </location>
</feature>
<feature type="region of interest" description="Disordered" evidence="1">
    <location>
        <begin position="1204"/>
        <end position="1281"/>
    </location>
</feature>
<feature type="region of interest" description="Disordered" evidence="1">
    <location>
        <begin position="492"/>
        <end position="546"/>
    </location>
</feature>
<dbReference type="OrthoDB" id="5341904at2759"/>
<feature type="compositionally biased region" description="Basic and acidic residues" evidence="1">
    <location>
        <begin position="1237"/>
        <end position="1246"/>
    </location>
</feature>
<feature type="compositionally biased region" description="Polar residues" evidence="1">
    <location>
        <begin position="1"/>
        <end position="10"/>
    </location>
</feature>
<name>A0A4U0TYS5_9PEZI</name>
<feature type="compositionally biased region" description="Polar residues" evidence="1">
    <location>
        <begin position="204"/>
        <end position="228"/>
    </location>
</feature>
<feature type="compositionally biased region" description="Basic and acidic residues" evidence="1">
    <location>
        <begin position="525"/>
        <end position="534"/>
    </location>
</feature>
<feature type="compositionally biased region" description="Polar residues" evidence="1">
    <location>
        <begin position="360"/>
        <end position="372"/>
    </location>
</feature>
<organism evidence="2 3">
    <name type="scientific">Friedmanniomyces endolithicus</name>
    <dbReference type="NCBI Taxonomy" id="329885"/>
    <lineage>
        <taxon>Eukaryota</taxon>
        <taxon>Fungi</taxon>
        <taxon>Dikarya</taxon>
        <taxon>Ascomycota</taxon>
        <taxon>Pezizomycotina</taxon>
        <taxon>Dothideomycetes</taxon>
        <taxon>Dothideomycetidae</taxon>
        <taxon>Mycosphaerellales</taxon>
        <taxon>Teratosphaeriaceae</taxon>
        <taxon>Friedmanniomyces</taxon>
    </lineage>
</organism>
<feature type="compositionally biased region" description="Low complexity" evidence="1">
    <location>
        <begin position="83"/>
        <end position="95"/>
    </location>
</feature>
<dbReference type="EMBL" id="NAJP01000125">
    <property type="protein sequence ID" value="TKA27693.1"/>
    <property type="molecule type" value="Genomic_DNA"/>
</dbReference>
<feature type="region of interest" description="Disordered" evidence="1">
    <location>
        <begin position="889"/>
        <end position="947"/>
    </location>
</feature>
<feature type="region of interest" description="Disordered" evidence="1">
    <location>
        <begin position="449"/>
        <end position="470"/>
    </location>
</feature>
<feature type="compositionally biased region" description="Basic residues" evidence="1">
    <location>
        <begin position="761"/>
        <end position="771"/>
    </location>
</feature>
<feature type="compositionally biased region" description="Polar residues" evidence="1">
    <location>
        <begin position="1008"/>
        <end position="1029"/>
    </location>
</feature>
<evidence type="ECO:0000256" key="1">
    <source>
        <dbReference type="SAM" id="MobiDB-lite"/>
    </source>
</evidence>
<evidence type="ECO:0000313" key="3">
    <source>
        <dbReference type="Proteomes" id="UP000310066"/>
    </source>
</evidence>
<comment type="caution">
    <text evidence="2">The sequence shown here is derived from an EMBL/GenBank/DDBJ whole genome shotgun (WGS) entry which is preliminary data.</text>
</comment>
<feature type="compositionally biased region" description="Basic and acidic residues" evidence="1">
    <location>
        <begin position="187"/>
        <end position="197"/>
    </location>
</feature>